<dbReference type="AlphaFoldDB" id="A0A7W3T1F2"/>
<dbReference type="PANTHER" id="PTHR37507">
    <property type="entry name" value="SPORULATION PROTEIN YDCC"/>
    <property type="match status" value="1"/>
</dbReference>
<reference evidence="3" key="1">
    <citation type="submission" date="2019-10" db="EMBL/GenBank/DDBJ databases">
        <title>Streptomyces sp. nov., a novel actinobacterium isolated from alkaline environment.</title>
        <authorList>
            <person name="Golinska P."/>
        </authorList>
    </citation>
    <scope>NUCLEOTIDE SEQUENCE [LARGE SCALE GENOMIC DNA]</scope>
    <source>
        <strain evidence="3">DSM 42108</strain>
    </source>
</reference>
<keyword evidence="1" id="KW-1133">Transmembrane helix</keyword>
<keyword evidence="1" id="KW-0812">Transmembrane</keyword>
<sequence length="315" mass="33001">MAAKTGLRRVGIPLAVVVGISAIGAGVYPALAGERGPELPEVGVDELMVRIVESETEQLSGTIRVRSGFDVPGVSELARSMGGPAGHLAGLATGNNTLRIAVDGPERQRLVIAEGDEEFSVFHVEGEVWMYDGTSNTAYHAVLPREEWEAALEEYEDRDPGAAHEELGGLTPQEAARQFLEAAGEHAEITVDGTARVAGREAYEILVVPTGEEARAAAAETPMGAMESVRIAVDAETGVPLAVTVEGTDRPLLDIAFSRISYEKPAGGSFDFTPPADAEIVDLNEPGALDDLALPGLFGGGLFADEHGAYDALEG</sequence>
<evidence type="ECO:0008006" key="4">
    <source>
        <dbReference type="Google" id="ProtNLM"/>
    </source>
</evidence>
<evidence type="ECO:0000313" key="3">
    <source>
        <dbReference type="Proteomes" id="UP000530234"/>
    </source>
</evidence>
<dbReference type="RefSeq" id="WP_182661293.1">
    <property type="nucleotide sequence ID" value="NZ_VKHS01000086.1"/>
</dbReference>
<evidence type="ECO:0000313" key="2">
    <source>
        <dbReference type="EMBL" id="MBB0229120.1"/>
    </source>
</evidence>
<dbReference type="InterPro" id="IPR029046">
    <property type="entry name" value="LolA/LolB/LppX"/>
</dbReference>
<name>A0A7W3T1F2_9ACTN</name>
<dbReference type="Gene3D" id="2.50.20.10">
    <property type="entry name" value="Lipoprotein localisation LolA/LolB/LppX"/>
    <property type="match status" value="1"/>
</dbReference>
<comment type="caution">
    <text evidence="2">The sequence shown here is derived from an EMBL/GenBank/DDBJ whole genome shotgun (WGS) entry which is preliminary data.</text>
</comment>
<dbReference type="InterPro" id="IPR052944">
    <property type="entry name" value="Sporulation_related"/>
</dbReference>
<dbReference type="PANTHER" id="PTHR37507:SF2">
    <property type="entry name" value="SPORULATION PROTEIN YDCC"/>
    <property type="match status" value="1"/>
</dbReference>
<dbReference type="SUPFAM" id="SSF89392">
    <property type="entry name" value="Prokaryotic lipoproteins and lipoprotein localization factors"/>
    <property type="match status" value="1"/>
</dbReference>
<gene>
    <name evidence="2" type="ORF">FOE67_06225</name>
</gene>
<keyword evidence="1" id="KW-0472">Membrane</keyword>
<organism evidence="2 3">
    <name type="scientific">Streptomyces calidiresistens</name>
    <dbReference type="NCBI Taxonomy" id="1485586"/>
    <lineage>
        <taxon>Bacteria</taxon>
        <taxon>Bacillati</taxon>
        <taxon>Actinomycetota</taxon>
        <taxon>Actinomycetes</taxon>
        <taxon>Kitasatosporales</taxon>
        <taxon>Streptomycetaceae</taxon>
        <taxon>Streptomyces</taxon>
    </lineage>
</organism>
<dbReference type="Proteomes" id="UP000530234">
    <property type="component" value="Unassembled WGS sequence"/>
</dbReference>
<accession>A0A7W3T1F2</accession>
<dbReference type="EMBL" id="VKHS01000086">
    <property type="protein sequence ID" value="MBB0229120.1"/>
    <property type="molecule type" value="Genomic_DNA"/>
</dbReference>
<proteinExistence type="predicted"/>
<feature type="transmembrane region" description="Helical" evidence="1">
    <location>
        <begin position="12"/>
        <end position="31"/>
    </location>
</feature>
<protein>
    <recommendedName>
        <fullName evidence="4">DUF2092 domain-containing protein</fullName>
    </recommendedName>
</protein>
<evidence type="ECO:0000256" key="1">
    <source>
        <dbReference type="SAM" id="Phobius"/>
    </source>
</evidence>
<keyword evidence="3" id="KW-1185">Reference proteome</keyword>